<gene>
    <name evidence="4" type="ORF">PAUS00366_LOCUS4305</name>
</gene>
<feature type="signal peptide" evidence="3">
    <location>
        <begin position="1"/>
        <end position="27"/>
    </location>
</feature>
<keyword evidence="3" id="KW-0732">Signal</keyword>
<protein>
    <submittedName>
        <fullName evidence="4">Uncharacterized protein</fullName>
    </submittedName>
</protein>
<feature type="region of interest" description="Disordered" evidence="1">
    <location>
        <begin position="124"/>
        <end position="154"/>
    </location>
</feature>
<feature type="region of interest" description="Disordered" evidence="1">
    <location>
        <begin position="435"/>
        <end position="491"/>
    </location>
</feature>
<keyword evidence="2" id="KW-0472">Membrane</keyword>
<feature type="compositionally biased region" description="Acidic residues" evidence="1">
    <location>
        <begin position="435"/>
        <end position="448"/>
    </location>
</feature>
<accession>A0A7S4AD06</accession>
<keyword evidence="2" id="KW-1133">Transmembrane helix</keyword>
<name>A0A7S4AD06_9STRA</name>
<evidence type="ECO:0000256" key="2">
    <source>
        <dbReference type="SAM" id="Phobius"/>
    </source>
</evidence>
<feature type="compositionally biased region" description="Low complexity" evidence="1">
    <location>
        <begin position="133"/>
        <end position="145"/>
    </location>
</feature>
<feature type="region of interest" description="Disordered" evidence="1">
    <location>
        <begin position="191"/>
        <end position="229"/>
    </location>
</feature>
<feature type="transmembrane region" description="Helical" evidence="2">
    <location>
        <begin position="381"/>
        <end position="402"/>
    </location>
</feature>
<evidence type="ECO:0000256" key="1">
    <source>
        <dbReference type="SAM" id="MobiDB-lite"/>
    </source>
</evidence>
<dbReference type="EMBL" id="HBIX01005402">
    <property type="protein sequence ID" value="CAE0711553.1"/>
    <property type="molecule type" value="Transcribed_RNA"/>
</dbReference>
<proteinExistence type="predicted"/>
<feature type="chain" id="PRO_5031337834" evidence="3">
    <location>
        <begin position="28"/>
        <end position="634"/>
    </location>
</feature>
<reference evidence="4" key="1">
    <citation type="submission" date="2021-01" db="EMBL/GenBank/DDBJ databases">
        <authorList>
            <person name="Corre E."/>
            <person name="Pelletier E."/>
            <person name="Niang G."/>
            <person name="Scheremetjew M."/>
            <person name="Finn R."/>
            <person name="Kale V."/>
            <person name="Holt S."/>
            <person name="Cochrane G."/>
            <person name="Meng A."/>
            <person name="Brown T."/>
            <person name="Cohen L."/>
        </authorList>
    </citation>
    <scope>NUCLEOTIDE SEQUENCE</scope>
    <source>
        <strain evidence="4">10249 10 AB</strain>
    </source>
</reference>
<feature type="compositionally biased region" description="Low complexity" evidence="1">
    <location>
        <begin position="458"/>
        <end position="484"/>
    </location>
</feature>
<dbReference type="AlphaFoldDB" id="A0A7S4AD06"/>
<keyword evidence="2" id="KW-0812">Transmembrane</keyword>
<evidence type="ECO:0000256" key="3">
    <source>
        <dbReference type="SAM" id="SignalP"/>
    </source>
</evidence>
<sequence length="634" mass="68659">MIAKTFLSYAMALAATVATTQLQLASADDEEWNISEEEKNEAYNKISGRSSSRSKTQIKLDPLQICLFPTYLTFPEDVLQVDLRDTVQDLVSTRLEKEFGDDFVYFAVTDASIDWYSGEESQPVCGSLDHRLPSPQSPSFLPSSPKASPRGSHKEVVYESGPCTCALYSGAVVLLKIDNSDGIEVDPDVQLELDGQNDPFGGGNVNASSLSSAVDPDADADADADPSSVDILEPRIASVLIEELVSALRDKPEPSESEDLEENVSSRMPFYTELKGASVSWNAADRKPGGKLYLTPSFDGDEDNVNDQQLVTEDTQLGDLGQEQHQLTNANATVVPTINEDLEGAIIDVVNINAAQQSESNSIDGGNSSKANAFQTTKGKVLAGVFGGLLLVALVAVLYYLCRSRYHSLNRRGLDDDDDFDLRLAKETGTVVSIGDDDDYQDRVDEEIANPTDRRRQTSTTSSTTNGDAAARTRTSATSSSFSSMEDDQDCEDVSAAAQYVHNRSNHSSSINTNTNHNNSILDCISVGSEWTGVTGVTSALGLTSGSSNHNKTTAEMVAAKETFDRDRQITLQKDMLQSEWTTPTTGTVGITDPNNNNNNLHIYNNHNSALQFQDATGQGEEIFIMEPASSGRR</sequence>
<evidence type="ECO:0000313" key="4">
    <source>
        <dbReference type="EMBL" id="CAE0711553.1"/>
    </source>
</evidence>
<organism evidence="4">
    <name type="scientific">Pseudo-nitzschia australis</name>
    <dbReference type="NCBI Taxonomy" id="44445"/>
    <lineage>
        <taxon>Eukaryota</taxon>
        <taxon>Sar</taxon>
        <taxon>Stramenopiles</taxon>
        <taxon>Ochrophyta</taxon>
        <taxon>Bacillariophyta</taxon>
        <taxon>Bacillariophyceae</taxon>
        <taxon>Bacillariophycidae</taxon>
        <taxon>Bacillariales</taxon>
        <taxon>Bacillariaceae</taxon>
        <taxon>Pseudo-nitzschia</taxon>
    </lineage>
</organism>